<evidence type="ECO:0000259" key="13">
    <source>
        <dbReference type="Pfam" id="PF02882"/>
    </source>
</evidence>
<evidence type="ECO:0000256" key="4">
    <source>
        <dbReference type="ARBA" id="ARBA00022755"/>
    </source>
</evidence>
<evidence type="ECO:0000256" key="6">
    <source>
        <dbReference type="ARBA" id="ARBA00022857"/>
    </source>
</evidence>
<comment type="caution">
    <text evidence="11">Lacks conserved residue(s) required for the propagation of feature annotation.</text>
</comment>
<evidence type="ECO:0000313" key="15">
    <source>
        <dbReference type="Proteomes" id="UP001500298"/>
    </source>
</evidence>
<dbReference type="EC" id="3.5.4.9" evidence="11"/>
<dbReference type="SUPFAM" id="SSF51735">
    <property type="entry name" value="NAD(P)-binding Rossmann-fold domains"/>
    <property type="match status" value="1"/>
</dbReference>
<dbReference type="InterPro" id="IPR000672">
    <property type="entry name" value="THF_DH/CycHdrlase"/>
</dbReference>
<protein>
    <recommendedName>
        <fullName evidence="11">Bifunctional protein FolD</fullName>
    </recommendedName>
    <domain>
        <recommendedName>
            <fullName evidence="11">Methylenetetrahydrofolate dehydrogenase</fullName>
            <ecNumber evidence="11">1.5.1.5</ecNumber>
        </recommendedName>
    </domain>
    <domain>
        <recommendedName>
            <fullName evidence="11">Methenyltetrahydrofolate cyclohydrolase</fullName>
            <ecNumber evidence="11">3.5.4.9</ecNumber>
        </recommendedName>
    </domain>
</protein>
<dbReference type="InterPro" id="IPR020630">
    <property type="entry name" value="THF_DH/CycHdrlase_cat_dom"/>
</dbReference>
<organism evidence="14 15">
    <name type="scientific">Algivirga pacifica</name>
    <dbReference type="NCBI Taxonomy" id="1162670"/>
    <lineage>
        <taxon>Bacteria</taxon>
        <taxon>Pseudomonadati</taxon>
        <taxon>Bacteroidota</taxon>
        <taxon>Cytophagia</taxon>
        <taxon>Cytophagales</taxon>
        <taxon>Flammeovirgaceae</taxon>
        <taxon>Algivirga</taxon>
    </lineage>
</organism>
<dbReference type="InterPro" id="IPR020631">
    <property type="entry name" value="THF_DH/CycHdrlase_NAD-bd_dom"/>
</dbReference>
<dbReference type="Pfam" id="PF02882">
    <property type="entry name" value="THF_DHG_CYH_C"/>
    <property type="match status" value="1"/>
</dbReference>
<keyword evidence="7 11" id="KW-0560">Oxidoreductase</keyword>
<dbReference type="CDD" id="cd01080">
    <property type="entry name" value="NAD_bind_m-THF_DH_Cyclohyd"/>
    <property type="match status" value="1"/>
</dbReference>
<evidence type="ECO:0000259" key="12">
    <source>
        <dbReference type="Pfam" id="PF00763"/>
    </source>
</evidence>
<dbReference type="PANTHER" id="PTHR48099">
    <property type="entry name" value="C-1-TETRAHYDROFOLATE SYNTHASE, CYTOPLASMIC-RELATED"/>
    <property type="match status" value="1"/>
</dbReference>
<dbReference type="Gene3D" id="3.40.50.720">
    <property type="entry name" value="NAD(P)-binding Rossmann-like Domain"/>
    <property type="match status" value="1"/>
</dbReference>
<name>A0ABP9DJ66_9BACT</name>
<dbReference type="HAMAP" id="MF_01576">
    <property type="entry name" value="THF_DHG_CYH"/>
    <property type="match status" value="1"/>
</dbReference>
<dbReference type="Proteomes" id="UP001500298">
    <property type="component" value="Unassembled WGS sequence"/>
</dbReference>
<evidence type="ECO:0000256" key="3">
    <source>
        <dbReference type="ARBA" id="ARBA00022605"/>
    </source>
</evidence>
<reference evidence="15" key="1">
    <citation type="journal article" date="2019" name="Int. J. Syst. Evol. Microbiol.">
        <title>The Global Catalogue of Microorganisms (GCM) 10K type strain sequencing project: providing services to taxonomists for standard genome sequencing and annotation.</title>
        <authorList>
            <consortium name="The Broad Institute Genomics Platform"/>
            <consortium name="The Broad Institute Genome Sequencing Center for Infectious Disease"/>
            <person name="Wu L."/>
            <person name="Ma J."/>
        </authorList>
    </citation>
    <scope>NUCLEOTIDE SEQUENCE [LARGE SCALE GENOMIC DNA]</scope>
    <source>
        <strain evidence="15">JCM 18326</strain>
    </source>
</reference>
<keyword evidence="3 11" id="KW-0028">Amino-acid biosynthesis</keyword>
<dbReference type="PANTHER" id="PTHR48099:SF5">
    <property type="entry name" value="C-1-TETRAHYDROFOLATE SYNTHASE, CYTOPLASMIC"/>
    <property type="match status" value="1"/>
</dbReference>
<keyword evidence="15" id="KW-1185">Reference proteome</keyword>
<accession>A0ABP9DJ66</accession>
<dbReference type="Pfam" id="PF00763">
    <property type="entry name" value="THF_DHG_CYH"/>
    <property type="match status" value="1"/>
</dbReference>
<sequence>MQLIDGKATATAIKGEIAEEVKEIVANGGKRPHLAAVLVGNDGGSQTYVKHKVKACEQCGFESTLLTFEDDITEEQLMSEIDRLNNDPQIDGFIVQLPLPKHIDENKVTMAIDPVKDVDGFHPQNLGKMMLGLPAFLPATPYGIVQLLDRYGIETSGKKCVVVGRSNIVGTPMSLLMSRNAKVGNATVTLVHSRTANMEEECKAADILIVAVGRPGTIKADMVKEGAVVIDVGTTRVADASKKSGFALKGDVLFEEVAPKCSYITPVPGGVGPMTVVTLMKNTLLAAKK</sequence>
<keyword evidence="5 11" id="KW-0378">Hydrolase</keyword>
<dbReference type="PROSITE" id="PS00766">
    <property type="entry name" value="THF_DHG_CYH_1"/>
    <property type="match status" value="1"/>
</dbReference>
<dbReference type="RefSeq" id="WP_345374074.1">
    <property type="nucleotide sequence ID" value="NZ_BAABJX010000055.1"/>
</dbReference>
<keyword evidence="4 11" id="KW-0658">Purine biosynthesis</keyword>
<comment type="catalytic activity">
    <reaction evidence="11">
        <text>(6R)-5,10-methylene-5,6,7,8-tetrahydrofolate + NADP(+) = (6R)-5,10-methenyltetrahydrofolate + NADPH</text>
        <dbReference type="Rhea" id="RHEA:22812"/>
        <dbReference type="ChEBI" id="CHEBI:15636"/>
        <dbReference type="ChEBI" id="CHEBI:57455"/>
        <dbReference type="ChEBI" id="CHEBI:57783"/>
        <dbReference type="ChEBI" id="CHEBI:58349"/>
        <dbReference type="EC" id="1.5.1.5"/>
    </reaction>
</comment>
<dbReference type="EC" id="1.5.1.5" evidence="11"/>
<proteinExistence type="inferred from homology"/>
<keyword evidence="6 11" id="KW-0521">NADP</keyword>
<evidence type="ECO:0000256" key="2">
    <source>
        <dbReference type="ARBA" id="ARBA00022563"/>
    </source>
</evidence>
<dbReference type="SUPFAM" id="SSF53223">
    <property type="entry name" value="Aminoacid dehydrogenase-like, N-terminal domain"/>
    <property type="match status" value="1"/>
</dbReference>
<feature type="binding site" evidence="11">
    <location>
        <begin position="164"/>
        <end position="166"/>
    </location>
    <ligand>
        <name>NADP(+)</name>
        <dbReference type="ChEBI" id="CHEBI:58349"/>
    </ligand>
</feature>
<keyword evidence="2 11" id="KW-0554">One-carbon metabolism</keyword>
<evidence type="ECO:0000313" key="14">
    <source>
        <dbReference type="EMBL" id="GAA4846918.1"/>
    </source>
</evidence>
<evidence type="ECO:0000256" key="7">
    <source>
        <dbReference type="ARBA" id="ARBA00023002"/>
    </source>
</evidence>
<comment type="pathway">
    <text evidence="1 11">One-carbon metabolism; tetrahydrofolate interconversion.</text>
</comment>
<keyword evidence="9 11" id="KW-0486">Methionine biosynthesis</keyword>
<feature type="domain" description="Tetrahydrofolate dehydrogenase/cyclohydrolase catalytic" evidence="12">
    <location>
        <begin position="4"/>
        <end position="119"/>
    </location>
</feature>
<feature type="binding site" evidence="11">
    <location>
        <position position="234"/>
    </location>
    <ligand>
        <name>NADP(+)</name>
        <dbReference type="ChEBI" id="CHEBI:58349"/>
    </ligand>
</feature>
<evidence type="ECO:0000256" key="8">
    <source>
        <dbReference type="ARBA" id="ARBA00023102"/>
    </source>
</evidence>
<keyword evidence="10 11" id="KW-0511">Multifunctional enzyme</keyword>
<dbReference type="InterPro" id="IPR020867">
    <property type="entry name" value="THF_DH/CycHdrlase_CS"/>
</dbReference>
<comment type="function">
    <text evidence="11">Catalyzes the oxidation of 5,10-methylenetetrahydrofolate to 5,10-methenyltetrahydrofolate and then the hydrolysis of 5,10-methenyltetrahydrofolate to 10-formyltetrahydrofolate.</text>
</comment>
<evidence type="ECO:0000256" key="5">
    <source>
        <dbReference type="ARBA" id="ARBA00022801"/>
    </source>
</evidence>
<comment type="caution">
    <text evidence="14">The sequence shown here is derived from an EMBL/GenBank/DDBJ whole genome shotgun (WGS) entry which is preliminary data.</text>
</comment>
<dbReference type="Gene3D" id="3.40.50.10860">
    <property type="entry name" value="Leucine Dehydrogenase, chain A, domain 1"/>
    <property type="match status" value="1"/>
</dbReference>
<gene>
    <name evidence="11 14" type="primary">folD</name>
    <name evidence="14" type="ORF">GCM10023331_34550</name>
</gene>
<dbReference type="EMBL" id="BAABJX010000055">
    <property type="protein sequence ID" value="GAA4846918.1"/>
    <property type="molecule type" value="Genomic_DNA"/>
</dbReference>
<dbReference type="PROSITE" id="PS00767">
    <property type="entry name" value="THF_DHG_CYH_2"/>
    <property type="match status" value="1"/>
</dbReference>
<dbReference type="InterPro" id="IPR036291">
    <property type="entry name" value="NAD(P)-bd_dom_sf"/>
</dbReference>
<evidence type="ECO:0000256" key="1">
    <source>
        <dbReference type="ARBA" id="ARBA00004777"/>
    </source>
</evidence>
<feature type="domain" description="Tetrahydrofolate dehydrogenase/cyclohydrolase NAD(P)-binding" evidence="13">
    <location>
        <begin position="138"/>
        <end position="288"/>
    </location>
</feature>
<comment type="catalytic activity">
    <reaction evidence="11">
        <text>(6R)-5,10-methenyltetrahydrofolate + H2O = (6R)-10-formyltetrahydrofolate + H(+)</text>
        <dbReference type="Rhea" id="RHEA:23700"/>
        <dbReference type="ChEBI" id="CHEBI:15377"/>
        <dbReference type="ChEBI" id="CHEBI:15378"/>
        <dbReference type="ChEBI" id="CHEBI:57455"/>
        <dbReference type="ChEBI" id="CHEBI:195366"/>
        <dbReference type="EC" id="3.5.4.9"/>
    </reaction>
</comment>
<comment type="similarity">
    <text evidence="11">Belongs to the tetrahydrofolate dehydrogenase/cyclohydrolase family.</text>
</comment>
<keyword evidence="8 11" id="KW-0368">Histidine biosynthesis</keyword>
<dbReference type="InterPro" id="IPR046346">
    <property type="entry name" value="Aminoacid_DH-like_N_sf"/>
</dbReference>
<comment type="subunit">
    <text evidence="11">Homodimer.</text>
</comment>
<dbReference type="PRINTS" id="PR00085">
    <property type="entry name" value="THFDHDRGNASE"/>
</dbReference>
<evidence type="ECO:0000256" key="11">
    <source>
        <dbReference type="HAMAP-Rule" id="MF_01576"/>
    </source>
</evidence>
<evidence type="ECO:0000256" key="10">
    <source>
        <dbReference type="ARBA" id="ARBA00023268"/>
    </source>
</evidence>
<evidence type="ECO:0000256" key="9">
    <source>
        <dbReference type="ARBA" id="ARBA00023167"/>
    </source>
</evidence>